<evidence type="ECO:0000313" key="2">
    <source>
        <dbReference type="EMBL" id="WOQ70407.1"/>
    </source>
</evidence>
<accession>A0AAU0MJS4</accession>
<gene>
    <name evidence="2" type="ORF">RYJ27_04150</name>
</gene>
<dbReference type="EMBL" id="CP137080">
    <property type="protein sequence ID" value="WOQ70407.1"/>
    <property type="molecule type" value="Genomic_DNA"/>
</dbReference>
<dbReference type="KEGG" id="mliy:RYJ27_04150"/>
<keyword evidence="3" id="KW-1185">Reference proteome</keyword>
<proteinExistence type="predicted"/>
<sequence>MASVLWYILPLGVAMALSVLPLLAAVLILLRPDPLPVGVGYLAGWAIGVLVLVTVFTLAASLIPAGRGTSIPGWAHTVEIALGGALAVWGVWSIARARSAPPTAPSWTRALTSIGPRRAAAFGLAMNLRPKNLTLAVAAGLAIGSASLDIVDSGLAITVFTLIGVSTVAALVLSYLFGNRRVRPALERLSSWLLSHASTVLRVSLVVVGAALVAIGASNLVAS</sequence>
<keyword evidence="1" id="KW-0472">Membrane</keyword>
<feature type="transmembrane region" description="Helical" evidence="1">
    <location>
        <begin position="199"/>
        <end position="222"/>
    </location>
</feature>
<dbReference type="Pfam" id="PF11139">
    <property type="entry name" value="SfLAP"/>
    <property type="match status" value="1"/>
</dbReference>
<protein>
    <submittedName>
        <fullName evidence="2">GAP family protein</fullName>
    </submittedName>
</protein>
<feature type="transmembrane region" description="Helical" evidence="1">
    <location>
        <begin position="71"/>
        <end position="92"/>
    </location>
</feature>
<organism evidence="2 3">
    <name type="scientific">Microbacterium limosum</name>
    <dbReference type="NCBI Taxonomy" id="3079935"/>
    <lineage>
        <taxon>Bacteria</taxon>
        <taxon>Bacillati</taxon>
        <taxon>Actinomycetota</taxon>
        <taxon>Actinomycetes</taxon>
        <taxon>Micrococcales</taxon>
        <taxon>Microbacteriaceae</taxon>
        <taxon>Microbacterium</taxon>
    </lineage>
</organism>
<dbReference type="Proteomes" id="UP001329313">
    <property type="component" value="Chromosome"/>
</dbReference>
<feature type="transmembrane region" description="Helical" evidence="1">
    <location>
        <begin position="42"/>
        <end position="65"/>
    </location>
</feature>
<evidence type="ECO:0000313" key="3">
    <source>
        <dbReference type="Proteomes" id="UP001329313"/>
    </source>
</evidence>
<feature type="transmembrane region" description="Helical" evidence="1">
    <location>
        <begin position="6"/>
        <end position="30"/>
    </location>
</feature>
<name>A0AAU0MJS4_9MICO</name>
<dbReference type="InterPro" id="IPR021315">
    <property type="entry name" value="Gap/Sap"/>
</dbReference>
<evidence type="ECO:0000256" key="1">
    <source>
        <dbReference type="SAM" id="Phobius"/>
    </source>
</evidence>
<keyword evidence="1" id="KW-1133">Transmembrane helix</keyword>
<reference evidence="2 3" key="1">
    <citation type="submission" date="2023-10" db="EMBL/GenBank/DDBJ databases">
        <title>Y20.</title>
        <authorList>
            <person name="Zhang G."/>
            <person name="Ding Y."/>
        </authorList>
    </citation>
    <scope>NUCLEOTIDE SEQUENCE [LARGE SCALE GENOMIC DNA]</scope>
    <source>
        <strain evidence="2 3">Y20</strain>
    </source>
</reference>
<dbReference type="RefSeq" id="WP_330171488.1">
    <property type="nucleotide sequence ID" value="NZ_CP137080.1"/>
</dbReference>
<feature type="transmembrane region" description="Helical" evidence="1">
    <location>
        <begin position="157"/>
        <end position="178"/>
    </location>
</feature>
<dbReference type="AlphaFoldDB" id="A0AAU0MJS4"/>
<keyword evidence="1" id="KW-0812">Transmembrane</keyword>